<evidence type="ECO:0000313" key="3">
    <source>
        <dbReference type="Proteomes" id="UP001465755"/>
    </source>
</evidence>
<dbReference type="PROSITE" id="PS50181">
    <property type="entry name" value="FBOX"/>
    <property type="match status" value="1"/>
</dbReference>
<reference evidence="2 3" key="1">
    <citation type="journal article" date="2024" name="Nat. Commun.">
        <title>Phylogenomics reveals the evolutionary origins of lichenization in chlorophyte algae.</title>
        <authorList>
            <person name="Puginier C."/>
            <person name="Libourel C."/>
            <person name="Otte J."/>
            <person name="Skaloud P."/>
            <person name="Haon M."/>
            <person name="Grisel S."/>
            <person name="Petersen M."/>
            <person name="Berrin J.G."/>
            <person name="Delaux P.M."/>
            <person name="Dal Grande F."/>
            <person name="Keller J."/>
        </authorList>
    </citation>
    <scope>NUCLEOTIDE SEQUENCE [LARGE SCALE GENOMIC DNA]</scope>
    <source>
        <strain evidence="2 3">SAG 2036</strain>
    </source>
</reference>
<name>A0AAW1P1S0_9CHLO</name>
<evidence type="ECO:0000313" key="2">
    <source>
        <dbReference type="EMBL" id="KAK9802639.1"/>
    </source>
</evidence>
<dbReference type="EMBL" id="JALJOQ010000070">
    <property type="protein sequence ID" value="KAK9802639.1"/>
    <property type="molecule type" value="Genomic_DNA"/>
</dbReference>
<dbReference type="Proteomes" id="UP001465755">
    <property type="component" value="Unassembled WGS sequence"/>
</dbReference>
<comment type="caution">
    <text evidence="2">The sequence shown here is derived from an EMBL/GenBank/DDBJ whole genome shotgun (WGS) entry which is preliminary data.</text>
</comment>
<dbReference type="SUPFAM" id="SSF81383">
    <property type="entry name" value="F-box domain"/>
    <property type="match status" value="1"/>
</dbReference>
<dbReference type="InterPro" id="IPR001810">
    <property type="entry name" value="F-box_dom"/>
</dbReference>
<dbReference type="Pfam" id="PF12937">
    <property type="entry name" value="F-box-like"/>
    <property type="match status" value="1"/>
</dbReference>
<sequence>MRQTTANKSAFPAWNCLPRELLAYIFKNLEQADSCRAESTCRTWHQVLADPQDPDLWGYVGLDLDVVPWYLWASEKALDEKSRSEYFLPLCRWLSRRAVGMTELELWTIKCKTCKAHSTEGHSTEGIPCEEHCCNSHPTLVAGGLAMLMTALSGHPLDVAISLQCSQDSVPSFWQPMLQQTFIEHVVRLHLRPKVEECSFIYICALTRLTSLHLRLEGVDFQKDSPAANGLASLHSLQDLSLKGSDTTSTLASLDLSALTGLSSLQLRKLKGCLVGNRLLQRAAAPDQAHQPVYCWFQASLQVMVCVQHALAERADAGEYVSARVGHSNDLVRASH</sequence>
<proteinExistence type="predicted"/>
<dbReference type="AlphaFoldDB" id="A0AAW1P1S0"/>
<dbReference type="InterPro" id="IPR036047">
    <property type="entry name" value="F-box-like_dom_sf"/>
</dbReference>
<protein>
    <recommendedName>
        <fullName evidence="1">F-box domain-containing protein</fullName>
    </recommendedName>
</protein>
<accession>A0AAW1P1S0</accession>
<feature type="domain" description="F-box" evidence="1">
    <location>
        <begin position="11"/>
        <end position="60"/>
    </location>
</feature>
<organism evidence="2 3">
    <name type="scientific">Symbiochloris irregularis</name>
    <dbReference type="NCBI Taxonomy" id="706552"/>
    <lineage>
        <taxon>Eukaryota</taxon>
        <taxon>Viridiplantae</taxon>
        <taxon>Chlorophyta</taxon>
        <taxon>core chlorophytes</taxon>
        <taxon>Trebouxiophyceae</taxon>
        <taxon>Trebouxiales</taxon>
        <taxon>Trebouxiaceae</taxon>
        <taxon>Symbiochloris</taxon>
    </lineage>
</organism>
<dbReference type="Gene3D" id="1.20.1280.50">
    <property type="match status" value="1"/>
</dbReference>
<gene>
    <name evidence="2" type="ORF">WJX73_009193</name>
</gene>
<keyword evidence="3" id="KW-1185">Reference proteome</keyword>
<evidence type="ECO:0000259" key="1">
    <source>
        <dbReference type="PROSITE" id="PS50181"/>
    </source>
</evidence>